<dbReference type="RefSeq" id="XP_008074955.1">
    <property type="nucleotide sequence ID" value="XM_008076764.1"/>
</dbReference>
<sequence>MKKSCLSILAIAIPLGSILIFGPVLFSWYLLKTTNHAYMDRYESMQSYFMSAIGDGTNIAKKITDNYMILTSQRAARDEPIIILQCLVNRKNYQKAEKNADKTKCAEVYYQELIRRCVKWEENEPENVFIPLDQMAEQKIVQRQDCLVRLAARLFKNYTVCKIDSLFGFLGARVPEKPKQYNAFVMCYEPGLLSVHKFLVDENNETSVFQDTHKIKSDEREATTIYMDIIVKMLALSFREEEKPTNLNKDLKMDGEQDGSAQENAADSDQSI</sequence>
<protein>
    <submittedName>
        <fullName evidence="3">Uncharacterized protein</fullName>
    </submittedName>
</protein>
<evidence type="ECO:0000313" key="4">
    <source>
        <dbReference type="Proteomes" id="UP000011081"/>
    </source>
</evidence>
<dbReference type="HOGENOM" id="CLU_991065_0_0_1"/>
<dbReference type="AlphaFoldDB" id="L2GTD2"/>
<evidence type="ECO:0000256" key="2">
    <source>
        <dbReference type="SAM" id="Phobius"/>
    </source>
</evidence>
<feature type="transmembrane region" description="Helical" evidence="2">
    <location>
        <begin position="6"/>
        <end position="31"/>
    </location>
</feature>
<organism evidence="3 4">
    <name type="scientific">Vavraia culicis (isolate floridensis)</name>
    <name type="common">Microsporidian parasite</name>
    <dbReference type="NCBI Taxonomy" id="948595"/>
    <lineage>
        <taxon>Eukaryota</taxon>
        <taxon>Fungi</taxon>
        <taxon>Fungi incertae sedis</taxon>
        <taxon>Microsporidia</taxon>
        <taxon>Pleistophoridae</taxon>
        <taxon>Vavraia</taxon>
    </lineage>
</organism>
<feature type="compositionally biased region" description="Basic and acidic residues" evidence="1">
    <location>
        <begin position="246"/>
        <end position="255"/>
    </location>
</feature>
<name>L2GTD2_VAVCU</name>
<dbReference type="EMBL" id="GL877440">
    <property type="protein sequence ID" value="ELA46563.1"/>
    <property type="molecule type" value="Genomic_DNA"/>
</dbReference>
<dbReference type="OrthoDB" id="10272897at2759"/>
<keyword evidence="2" id="KW-0812">Transmembrane</keyword>
<gene>
    <name evidence="3" type="ORF">VCUG_01941</name>
</gene>
<reference evidence="4" key="1">
    <citation type="submission" date="2011-03" db="EMBL/GenBank/DDBJ databases">
        <title>The genome sequence of Vavraia culicis strain floridensis.</title>
        <authorList>
            <consortium name="The Broad Institute Genome Sequencing Platform"/>
            <person name="Cuomo C."/>
            <person name="Becnel J."/>
            <person name="Sanscrainte N."/>
            <person name="Young S.K."/>
            <person name="Zeng Q."/>
            <person name="Gargeya S."/>
            <person name="Fitzgerald M."/>
            <person name="Haas B."/>
            <person name="Abouelleil A."/>
            <person name="Alvarado L."/>
            <person name="Arachchi H.M."/>
            <person name="Berlin A."/>
            <person name="Chapman S.B."/>
            <person name="Gearin G."/>
            <person name="Goldberg J."/>
            <person name="Griggs A."/>
            <person name="Gujja S."/>
            <person name="Hansen M."/>
            <person name="Heiman D."/>
            <person name="Howarth C."/>
            <person name="Larimer J."/>
            <person name="Lui A."/>
            <person name="MacDonald P.J.P."/>
            <person name="McCowen C."/>
            <person name="Montmayeur A."/>
            <person name="Murphy C."/>
            <person name="Neiman D."/>
            <person name="Pearson M."/>
            <person name="Priest M."/>
            <person name="Roberts A."/>
            <person name="Saif S."/>
            <person name="Shea T."/>
            <person name="Sisk P."/>
            <person name="Stolte C."/>
            <person name="Sykes S."/>
            <person name="Wortman J."/>
            <person name="Nusbaum C."/>
            <person name="Birren B."/>
        </authorList>
    </citation>
    <scope>NUCLEOTIDE SEQUENCE [LARGE SCALE GENOMIC DNA]</scope>
    <source>
        <strain evidence="4">floridensis</strain>
    </source>
</reference>
<feature type="compositionally biased region" description="Polar residues" evidence="1">
    <location>
        <begin position="259"/>
        <end position="272"/>
    </location>
</feature>
<feature type="region of interest" description="Disordered" evidence="1">
    <location>
        <begin position="246"/>
        <end position="272"/>
    </location>
</feature>
<dbReference type="GeneID" id="19879810"/>
<dbReference type="VEuPathDB" id="MicrosporidiaDB:VCUG_01941"/>
<dbReference type="OMA" id="WISKKNE"/>
<evidence type="ECO:0000313" key="3">
    <source>
        <dbReference type="EMBL" id="ELA46563.1"/>
    </source>
</evidence>
<proteinExistence type="predicted"/>
<dbReference type="Proteomes" id="UP000011081">
    <property type="component" value="Unassembled WGS sequence"/>
</dbReference>
<evidence type="ECO:0000256" key="1">
    <source>
        <dbReference type="SAM" id="MobiDB-lite"/>
    </source>
</evidence>
<accession>L2GTD2</accession>
<dbReference type="InParanoid" id="L2GTD2"/>
<keyword evidence="2" id="KW-0472">Membrane</keyword>
<keyword evidence="4" id="KW-1185">Reference proteome</keyword>
<keyword evidence="2" id="KW-1133">Transmembrane helix</keyword>